<evidence type="ECO:0008006" key="3">
    <source>
        <dbReference type="Google" id="ProtNLM"/>
    </source>
</evidence>
<name>A0A553P752_TIGCA</name>
<organism evidence="1 2">
    <name type="scientific">Tigriopus californicus</name>
    <name type="common">Marine copepod</name>
    <dbReference type="NCBI Taxonomy" id="6832"/>
    <lineage>
        <taxon>Eukaryota</taxon>
        <taxon>Metazoa</taxon>
        <taxon>Ecdysozoa</taxon>
        <taxon>Arthropoda</taxon>
        <taxon>Crustacea</taxon>
        <taxon>Multicrustacea</taxon>
        <taxon>Hexanauplia</taxon>
        <taxon>Copepoda</taxon>
        <taxon>Harpacticoida</taxon>
        <taxon>Harpacticidae</taxon>
        <taxon>Tigriopus</taxon>
    </lineage>
</organism>
<comment type="caution">
    <text evidence="1">The sequence shown here is derived from an EMBL/GenBank/DDBJ whole genome shotgun (WGS) entry which is preliminary data.</text>
</comment>
<evidence type="ECO:0000313" key="2">
    <source>
        <dbReference type="Proteomes" id="UP000318571"/>
    </source>
</evidence>
<dbReference type="AlphaFoldDB" id="A0A553P752"/>
<dbReference type="PANTHER" id="PTHR13071:SF4">
    <property type="entry name" value="SMALL RIBOSOMAL SUBUNIT PROTEIN MS22"/>
    <property type="match status" value="1"/>
</dbReference>
<evidence type="ECO:0000313" key="1">
    <source>
        <dbReference type="EMBL" id="TRY73513.1"/>
    </source>
</evidence>
<proteinExistence type="predicted"/>
<dbReference type="OrthoDB" id="10052321at2759"/>
<dbReference type="EMBL" id="VCGU01000007">
    <property type="protein sequence ID" value="TRY73513.1"/>
    <property type="molecule type" value="Genomic_DNA"/>
</dbReference>
<keyword evidence="2" id="KW-1185">Reference proteome</keyword>
<gene>
    <name evidence="1" type="ORF">TCAL_01554</name>
</gene>
<dbReference type="OMA" id="GYIELTL"/>
<dbReference type="InterPro" id="IPR019374">
    <property type="entry name" value="Ribosomal_mS22"/>
</dbReference>
<dbReference type="GO" id="GO:0005763">
    <property type="term" value="C:mitochondrial small ribosomal subunit"/>
    <property type="evidence" value="ECO:0007669"/>
    <property type="project" value="TreeGrafter"/>
</dbReference>
<dbReference type="GO" id="GO:0003735">
    <property type="term" value="F:structural constituent of ribosome"/>
    <property type="evidence" value="ECO:0007669"/>
    <property type="project" value="TreeGrafter"/>
</dbReference>
<dbReference type="STRING" id="6832.A0A553P752"/>
<dbReference type="PANTHER" id="PTHR13071">
    <property type="entry name" value="MITOCHONDRIAL 28S RIBOSOMAL PROTEIN S22"/>
    <property type="match status" value="1"/>
</dbReference>
<protein>
    <recommendedName>
        <fullName evidence="3">28S ribosomal protein S22, mitochondrial</fullName>
    </recommendedName>
</protein>
<sequence length="348" mass="39970">MWRSLFNGIRVSQWRGSHIASNRWSSHSAVHPEPPPPSSRPTKASLFFAQEVQKELTFLTGLDFERVFRKAKAGQAITAPQYRFVTDAELAKMYEEAKQKAHARLQMPPVMDERLPSNRLLEHDVGIAGYSAARIVFTDITFGVHDRERLVVVREPDGRLREAEGEERDRVNQIYFPKEGRKLASPVLFEPENLETVLRITLEEITSQPEGYTRLLDHNCLQFEPDHPTFIQTAETVYDHINAHAQYDALHSTRHFGPMVFHLVWNCRCDDLLVHFLEKDKVEEVESLLNLYSRFHPESATASASTELSGPDRLRVFIEKDAKKGPKIHSVLEKMSEKMKQNNTESSP</sequence>
<dbReference type="Proteomes" id="UP000318571">
    <property type="component" value="Chromosome 3"/>
</dbReference>
<dbReference type="Pfam" id="PF10245">
    <property type="entry name" value="MRP-S22"/>
    <property type="match status" value="1"/>
</dbReference>
<reference evidence="1 2" key="1">
    <citation type="journal article" date="2018" name="Nat. Ecol. Evol.">
        <title>Genomic signatures of mitonuclear coevolution across populations of Tigriopus californicus.</title>
        <authorList>
            <person name="Barreto F.S."/>
            <person name="Watson E.T."/>
            <person name="Lima T.G."/>
            <person name="Willett C.S."/>
            <person name="Edmands S."/>
            <person name="Li W."/>
            <person name="Burton R.S."/>
        </authorList>
    </citation>
    <scope>NUCLEOTIDE SEQUENCE [LARGE SCALE GENOMIC DNA]</scope>
    <source>
        <strain evidence="1 2">San Diego</strain>
    </source>
</reference>
<accession>A0A553P752</accession>